<feature type="transmembrane region" description="Helical" evidence="1">
    <location>
        <begin position="368"/>
        <end position="389"/>
    </location>
</feature>
<proteinExistence type="predicted"/>
<evidence type="ECO:0000313" key="3">
    <source>
        <dbReference type="Proteomes" id="UP000245412"/>
    </source>
</evidence>
<keyword evidence="1" id="KW-1133">Transmembrane helix</keyword>
<organism evidence="2 3">
    <name type="scientific">Murimonas intestini</name>
    <dbReference type="NCBI Taxonomy" id="1337051"/>
    <lineage>
        <taxon>Bacteria</taxon>
        <taxon>Bacillati</taxon>
        <taxon>Bacillota</taxon>
        <taxon>Clostridia</taxon>
        <taxon>Lachnospirales</taxon>
        <taxon>Lachnospiraceae</taxon>
        <taxon>Murimonas</taxon>
    </lineage>
</organism>
<feature type="transmembrane region" description="Helical" evidence="1">
    <location>
        <begin position="216"/>
        <end position="241"/>
    </location>
</feature>
<evidence type="ECO:0008006" key="4">
    <source>
        <dbReference type="Google" id="ProtNLM"/>
    </source>
</evidence>
<feature type="transmembrane region" description="Helical" evidence="1">
    <location>
        <begin position="190"/>
        <end position="209"/>
    </location>
</feature>
<keyword evidence="1" id="KW-0472">Membrane</keyword>
<dbReference type="AlphaFoldDB" id="A0AB73T943"/>
<feature type="transmembrane region" description="Helical" evidence="1">
    <location>
        <begin position="285"/>
        <end position="304"/>
    </location>
</feature>
<reference evidence="2 3" key="1">
    <citation type="submission" date="2018-05" db="EMBL/GenBank/DDBJ databases">
        <authorList>
            <person name="Goeker M."/>
            <person name="Huntemann M."/>
            <person name="Clum A."/>
            <person name="Pillay M."/>
            <person name="Palaniappan K."/>
            <person name="Varghese N."/>
            <person name="Mikhailova N."/>
            <person name="Stamatis D."/>
            <person name="Reddy T."/>
            <person name="Daum C."/>
            <person name="Shapiro N."/>
            <person name="Ivanova N."/>
            <person name="Kyrpides N."/>
            <person name="Woyke T."/>
        </authorList>
    </citation>
    <scope>NUCLEOTIDE SEQUENCE [LARGE SCALE GENOMIC DNA]</scope>
    <source>
        <strain evidence="2 3">DSM 26524</strain>
    </source>
</reference>
<keyword evidence="1" id="KW-0812">Transmembrane</keyword>
<feature type="transmembrane region" description="Helical" evidence="1">
    <location>
        <begin position="133"/>
        <end position="152"/>
    </location>
</feature>
<feature type="transmembrane region" description="Helical" evidence="1">
    <location>
        <begin position="420"/>
        <end position="437"/>
    </location>
</feature>
<evidence type="ECO:0000256" key="1">
    <source>
        <dbReference type="SAM" id="Phobius"/>
    </source>
</evidence>
<feature type="transmembrane region" description="Helical" evidence="1">
    <location>
        <begin position="76"/>
        <end position="95"/>
    </location>
</feature>
<sequence length="608" mass="69585">MKNISKTSLIKIWLQIFFILLTMYLFILSSIISTGGIHWYTKRKIVLFVVFSIGIFFCLIKIIKLKFFSLPKIFKFIKNNICLLLIVFIALLIRIPQLGTMPKWDAQAYYNFLSKACESINFTVSNFINNFSLAAHSSIAYASLSAILEFIAPNTVWSVQIFQLILALTLVIGIYSVLKFKLKLDSGYAAIFSLCVTSTPLFLGTYSYYQLDYGLAVFLILVMVCQINKLYLLTGYFSIILTQTKEVGTILLAGYLIGLIVSQLVCNKKIMPKKIITVIRNPEIYIIGGATCLGGLYLIYTLFIKKSGWNLDSSSNTPGYFSFDGEYILFKLWQIFSANFLWIAWIIIVVCIVYLVITHKLITNFKGIVGLVGSVLAFIIFSVIFVTYPLIRYNIVIEIPIWIIALFLLTQCLKKCFRKMFLILLSILFCIQAYITIDPVMLSTYQKVETGGGRLVLSDIKETTYFGDYMVYNYQYSYVDRGLRNIMADCNFDRNMDIILFDNPSALFIGGYPGENFKPIYWNQIDKKFSFIQSESTLSLNTISNHDLDNLFKNNLLKEKAIVILPPYYKYNVDEIKCTLSNYYTNIQDHVVSVGLYGTMLYLSMDLS</sequence>
<feature type="transmembrane region" description="Helical" evidence="1">
    <location>
        <begin position="12"/>
        <end position="33"/>
    </location>
</feature>
<gene>
    <name evidence="2" type="ORF">C7383_1015</name>
</gene>
<feature type="transmembrane region" description="Helical" evidence="1">
    <location>
        <begin position="45"/>
        <end position="64"/>
    </location>
</feature>
<feature type="transmembrane region" description="Helical" evidence="1">
    <location>
        <begin position="332"/>
        <end position="356"/>
    </location>
</feature>
<protein>
    <recommendedName>
        <fullName evidence="4">Glycosyltransferase RgtA/B/C/D-like domain-containing protein</fullName>
    </recommendedName>
</protein>
<dbReference type="EMBL" id="QGGY01000001">
    <property type="protein sequence ID" value="PWJ78637.1"/>
    <property type="molecule type" value="Genomic_DNA"/>
</dbReference>
<name>A0AB73T943_9FIRM</name>
<accession>A0AB73T943</accession>
<feature type="transmembrane region" description="Helical" evidence="1">
    <location>
        <begin position="159"/>
        <end position="178"/>
    </location>
</feature>
<feature type="transmembrane region" description="Helical" evidence="1">
    <location>
        <begin position="395"/>
        <end position="413"/>
    </location>
</feature>
<evidence type="ECO:0000313" key="2">
    <source>
        <dbReference type="EMBL" id="PWJ78637.1"/>
    </source>
</evidence>
<dbReference type="RefSeq" id="WP_109624092.1">
    <property type="nucleotide sequence ID" value="NZ_JANKBI010000001.1"/>
</dbReference>
<dbReference type="Proteomes" id="UP000245412">
    <property type="component" value="Unassembled WGS sequence"/>
</dbReference>
<feature type="transmembrane region" description="Helical" evidence="1">
    <location>
        <begin position="247"/>
        <end position="265"/>
    </location>
</feature>
<keyword evidence="3" id="KW-1185">Reference proteome</keyword>
<comment type="caution">
    <text evidence="2">The sequence shown here is derived from an EMBL/GenBank/DDBJ whole genome shotgun (WGS) entry which is preliminary data.</text>
</comment>